<reference evidence="2" key="1">
    <citation type="journal article" date="2020" name="mSystems">
        <title>Genome- and Community-Level Interaction Insights into Carbon Utilization and Element Cycling Functions of Hydrothermarchaeota in Hydrothermal Sediment.</title>
        <authorList>
            <person name="Zhou Z."/>
            <person name="Liu Y."/>
            <person name="Xu W."/>
            <person name="Pan J."/>
            <person name="Luo Z.H."/>
            <person name="Li M."/>
        </authorList>
    </citation>
    <scope>NUCLEOTIDE SEQUENCE [LARGE SCALE GENOMIC DNA]</scope>
    <source>
        <strain evidence="2">SpSt-418</strain>
    </source>
</reference>
<comment type="caution">
    <text evidence="2">The sequence shown here is derived from an EMBL/GenBank/DDBJ whole genome shotgun (WGS) entry which is preliminary data.</text>
</comment>
<dbReference type="EMBL" id="DSRU01000134">
    <property type="protein sequence ID" value="HFM98000.1"/>
    <property type="molecule type" value="Genomic_DNA"/>
</dbReference>
<keyword evidence="1" id="KW-0812">Transmembrane</keyword>
<name>A0A7C3PHD3_9CYAN</name>
<keyword evidence="1" id="KW-0472">Membrane</keyword>
<gene>
    <name evidence="2" type="ORF">ENR64_09635</name>
</gene>
<evidence type="ECO:0000256" key="1">
    <source>
        <dbReference type="SAM" id="Phobius"/>
    </source>
</evidence>
<evidence type="ECO:0000313" key="2">
    <source>
        <dbReference type="EMBL" id="HFM98000.1"/>
    </source>
</evidence>
<proteinExistence type="predicted"/>
<dbReference type="InterPro" id="IPR021330">
    <property type="entry name" value="DUF2939"/>
</dbReference>
<dbReference type="AlphaFoldDB" id="A0A7C3PHD3"/>
<sequence length="195" mass="21501">MHTLKTRFLSNKRNLAILITSIAGVFGIAFYFSPHLTVYQMQQAVSRKDARSLSERIDFSAVRSSLKAWVKAQLLQQAGKQSQSPYAAPGLAMLAGQYVNFMIDTIVTPEGLEEIMRSSKSTTSQAGLSQADLEKALSDVQMNYESFNSFVVLTVVSTPTNMANSNGQTTNKVELVFRRDGLSWKLAGIRIPSNL</sequence>
<keyword evidence="1" id="KW-1133">Transmembrane helix</keyword>
<feature type="transmembrane region" description="Helical" evidence="1">
    <location>
        <begin position="15"/>
        <end position="33"/>
    </location>
</feature>
<organism evidence="2">
    <name type="scientific">Oscillatoriales cyanobacterium SpSt-418</name>
    <dbReference type="NCBI Taxonomy" id="2282169"/>
    <lineage>
        <taxon>Bacteria</taxon>
        <taxon>Bacillati</taxon>
        <taxon>Cyanobacteriota</taxon>
        <taxon>Cyanophyceae</taxon>
        <taxon>Oscillatoriophycideae</taxon>
        <taxon>Oscillatoriales</taxon>
    </lineage>
</organism>
<accession>A0A7C3PHD3</accession>
<dbReference type="Pfam" id="PF11159">
    <property type="entry name" value="DUF2939"/>
    <property type="match status" value="1"/>
</dbReference>
<protein>
    <submittedName>
        <fullName evidence="2">DUF2939 domain-containing protein</fullName>
    </submittedName>
</protein>